<dbReference type="KEGG" id="mno:Mnod_8351"/>
<feature type="transmembrane region" description="Helical" evidence="1">
    <location>
        <begin position="67"/>
        <end position="86"/>
    </location>
</feature>
<accession>B8IVP7</accession>
<evidence type="ECO:0000313" key="3">
    <source>
        <dbReference type="EMBL" id="ACL62487.1"/>
    </source>
</evidence>
<dbReference type="Pfam" id="PF03779">
    <property type="entry name" value="SPW"/>
    <property type="match status" value="1"/>
</dbReference>
<dbReference type="RefSeq" id="WP_015934035.1">
    <property type="nucleotide sequence ID" value="NC_011892.1"/>
</dbReference>
<keyword evidence="4" id="KW-1185">Reference proteome</keyword>
<reference evidence="4" key="1">
    <citation type="submission" date="2009-01" db="EMBL/GenBank/DDBJ databases">
        <title>Complete sequence of plasmid 1 of Methylobacterium nodulans ORS 2060.</title>
        <authorList>
            <consortium name="US DOE Joint Genome Institute"/>
            <person name="Lucas S."/>
            <person name="Copeland A."/>
            <person name="Lapidus A."/>
            <person name="Glavina del Rio T."/>
            <person name="Dalin E."/>
            <person name="Tice H."/>
            <person name="Bruce D."/>
            <person name="Goodwin L."/>
            <person name="Pitluck S."/>
            <person name="Sims D."/>
            <person name="Brettin T."/>
            <person name="Detter J.C."/>
            <person name="Han C."/>
            <person name="Larimer F."/>
            <person name="Land M."/>
            <person name="Hauser L."/>
            <person name="Kyrpides N."/>
            <person name="Ivanova N."/>
            <person name="Marx C.J."/>
            <person name="Richardson P."/>
        </authorList>
    </citation>
    <scope>NUCLEOTIDE SEQUENCE [LARGE SCALE GENOMIC DNA]</scope>
    <source>
        <strain evidence="4">LMG 21967 / CNCM I-2342 / ORS 2060</strain>
        <plasmid evidence="4">Plasmid pMNOD01</plasmid>
    </source>
</reference>
<organism evidence="3 4">
    <name type="scientific">Methylobacterium nodulans (strain LMG 21967 / CNCM I-2342 / ORS 2060)</name>
    <dbReference type="NCBI Taxonomy" id="460265"/>
    <lineage>
        <taxon>Bacteria</taxon>
        <taxon>Pseudomonadati</taxon>
        <taxon>Pseudomonadota</taxon>
        <taxon>Alphaproteobacteria</taxon>
        <taxon>Hyphomicrobiales</taxon>
        <taxon>Methylobacteriaceae</taxon>
        <taxon>Methylobacterium</taxon>
    </lineage>
</organism>
<dbReference type="Proteomes" id="UP000008207">
    <property type="component" value="Plasmid pMNOD01"/>
</dbReference>
<keyword evidence="1" id="KW-0812">Transmembrane</keyword>
<sequence>MRAIENENGGIFLNGLCVACGVILSLMPWYLELGSGTYAARNAWICGGLIAIVGLMAISLSYDWEEYLNLAIGLWVAVAPWVLGFAAVTHAMWTHVVVGVTVAALAGLELWRLYQVPTARSV</sequence>
<dbReference type="AlphaFoldDB" id="B8IVP7"/>
<dbReference type="InterPro" id="IPR005530">
    <property type="entry name" value="SPW"/>
</dbReference>
<dbReference type="OrthoDB" id="166183at2"/>
<feature type="transmembrane region" description="Helical" evidence="1">
    <location>
        <begin position="42"/>
        <end position="60"/>
    </location>
</feature>
<dbReference type="HOGENOM" id="CLU_124842_3_0_5"/>
<protein>
    <submittedName>
        <fullName evidence="3">SPW repeat-containing protein</fullName>
    </submittedName>
</protein>
<proteinExistence type="predicted"/>
<keyword evidence="3" id="KW-0614">Plasmid</keyword>
<keyword evidence="1" id="KW-0472">Membrane</keyword>
<dbReference type="EMBL" id="CP001350">
    <property type="protein sequence ID" value="ACL62487.1"/>
    <property type="molecule type" value="Genomic_DNA"/>
</dbReference>
<gene>
    <name evidence="3" type="ordered locus">Mnod_8351</name>
</gene>
<evidence type="ECO:0000256" key="1">
    <source>
        <dbReference type="SAM" id="Phobius"/>
    </source>
</evidence>
<feature type="domain" description="SPW repeat-containing integral membrane" evidence="2">
    <location>
        <begin position="14"/>
        <end position="106"/>
    </location>
</feature>
<geneLocation type="plasmid" evidence="3 4">
    <name>pMNOD01</name>
</geneLocation>
<evidence type="ECO:0000313" key="4">
    <source>
        <dbReference type="Proteomes" id="UP000008207"/>
    </source>
</evidence>
<keyword evidence="1" id="KW-1133">Transmembrane helix</keyword>
<feature type="transmembrane region" description="Helical" evidence="1">
    <location>
        <begin position="12"/>
        <end position="30"/>
    </location>
</feature>
<name>B8IVP7_METNO</name>
<feature type="transmembrane region" description="Helical" evidence="1">
    <location>
        <begin position="92"/>
        <end position="111"/>
    </location>
</feature>
<evidence type="ECO:0000259" key="2">
    <source>
        <dbReference type="Pfam" id="PF03779"/>
    </source>
</evidence>